<organism evidence="3 4">
    <name type="scientific">Rhynchophorus ferrugineus</name>
    <name type="common">Red palm weevil</name>
    <name type="synonym">Curculio ferrugineus</name>
    <dbReference type="NCBI Taxonomy" id="354439"/>
    <lineage>
        <taxon>Eukaryota</taxon>
        <taxon>Metazoa</taxon>
        <taxon>Ecdysozoa</taxon>
        <taxon>Arthropoda</taxon>
        <taxon>Hexapoda</taxon>
        <taxon>Insecta</taxon>
        <taxon>Pterygota</taxon>
        <taxon>Neoptera</taxon>
        <taxon>Endopterygota</taxon>
        <taxon>Coleoptera</taxon>
        <taxon>Polyphaga</taxon>
        <taxon>Cucujiformia</taxon>
        <taxon>Curculionidae</taxon>
        <taxon>Dryophthorinae</taxon>
        <taxon>Rhynchophorus</taxon>
    </lineage>
</organism>
<sequence>MGYNEINSSPGPSHRGRHRRGKGSDVIGHPEVTDGNIRTVADLFLVTTVMVLFSETIVLLISDTMKDFEGSFLVRSNGKSVYHRHNDGANGNFEFNRDNNGNPNPPNKLPTSKLYHLVKQKRPRSSGIIVTPASVGFGSRPLPEKQGRSGAIEERGVTGEAERQREGS</sequence>
<feature type="compositionally biased region" description="Basic and acidic residues" evidence="1">
    <location>
        <begin position="142"/>
        <end position="168"/>
    </location>
</feature>
<keyword evidence="2" id="KW-0472">Membrane</keyword>
<evidence type="ECO:0000313" key="4">
    <source>
        <dbReference type="Proteomes" id="UP000625711"/>
    </source>
</evidence>
<reference evidence="3" key="1">
    <citation type="submission" date="2020-08" db="EMBL/GenBank/DDBJ databases">
        <title>Genome sequencing and assembly of the red palm weevil Rhynchophorus ferrugineus.</title>
        <authorList>
            <person name="Dias G.B."/>
            <person name="Bergman C.M."/>
            <person name="Manee M."/>
        </authorList>
    </citation>
    <scope>NUCLEOTIDE SEQUENCE</scope>
    <source>
        <strain evidence="3">AA-2017</strain>
        <tissue evidence="3">Whole larva</tissue>
    </source>
</reference>
<dbReference type="EMBL" id="JAACXV010000062">
    <property type="protein sequence ID" value="KAF7285052.1"/>
    <property type="molecule type" value="Genomic_DNA"/>
</dbReference>
<feature type="region of interest" description="Disordered" evidence="1">
    <location>
        <begin position="1"/>
        <end position="32"/>
    </location>
</feature>
<name>A0A834IU38_RHYFE</name>
<accession>A0A834IU38</accession>
<keyword evidence="2" id="KW-0812">Transmembrane</keyword>
<feature type="transmembrane region" description="Helical" evidence="2">
    <location>
        <begin position="43"/>
        <end position="61"/>
    </location>
</feature>
<dbReference type="Proteomes" id="UP000625711">
    <property type="component" value="Unassembled WGS sequence"/>
</dbReference>
<protein>
    <submittedName>
        <fullName evidence="3">Uncharacterized protein</fullName>
    </submittedName>
</protein>
<keyword evidence="4" id="KW-1185">Reference proteome</keyword>
<feature type="region of interest" description="Disordered" evidence="1">
    <location>
        <begin position="91"/>
        <end position="110"/>
    </location>
</feature>
<evidence type="ECO:0000256" key="2">
    <source>
        <dbReference type="SAM" id="Phobius"/>
    </source>
</evidence>
<feature type="compositionally biased region" description="Low complexity" evidence="1">
    <location>
        <begin position="91"/>
        <end position="102"/>
    </location>
</feature>
<evidence type="ECO:0000313" key="3">
    <source>
        <dbReference type="EMBL" id="KAF7285052.1"/>
    </source>
</evidence>
<proteinExistence type="predicted"/>
<evidence type="ECO:0000256" key="1">
    <source>
        <dbReference type="SAM" id="MobiDB-lite"/>
    </source>
</evidence>
<feature type="region of interest" description="Disordered" evidence="1">
    <location>
        <begin position="129"/>
        <end position="168"/>
    </location>
</feature>
<gene>
    <name evidence="3" type="ORF">GWI33_012357</name>
</gene>
<keyword evidence="2" id="KW-1133">Transmembrane helix</keyword>
<comment type="caution">
    <text evidence="3">The sequence shown here is derived from an EMBL/GenBank/DDBJ whole genome shotgun (WGS) entry which is preliminary data.</text>
</comment>
<dbReference type="AlphaFoldDB" id="A0A834IU38"/>